<dbReference type="PROSITE" id="PS00409">
    <property type="entry name" value="PROKAR_NTER_METHYL"/>
    <property type="match status" value="1"/>
</dbReference>
<dbReference type="Pfam" id="PF07963">
    <property type="entry name" value="N_methyl"/>
    <property type="match status" value="1"/>
</dbReference>
<dbReference type="NCBIfam" id="TIGR02532">
    <property type="entry name" value="IV_pilin_GFxxxE"/>
    <property type="match status" value="1"/>
</dbReference>
<dbReference type="EMBL" id="CP019791">
    <property type="protein sequence ID" value="AQT69304.1"/>
    <property type="molecule type" value="Genomic_DNA"/>
</dbReference>
<sequence length="282" mass="31269">MRVKRGFTLIELLVVIAIIALLLSIMMPALSMVKEKARLVVCGSNQKQLIYGVSMYGTEHDGKLPPNPNWVGGNNYHRPTELNWYGNGVGTLDPTLSNYHPVGKYLGGYLPDVGVYNCTVAPIAKDTPWPPRGSKVESVGTYNEVYQDYDFAPLHATYMLLWNYQGYNQSVSTGGAQGENFVAPSKMSSKNQLILQDSLFYLPQGQGNLLWETPSNSWYSSHNFGGATKVDPYFVMDGPQDEIPDEIDINAGYLDGSVQRFKSSECYWVKNWSAAAGLVPVF</sequence>
<keyword evidence="1" id="KW-1133">Transmembrane helix</keyword>
<dbReference type="Gene3D" id="3.30.700.10">
    <property type="entry name" value="Glycoprotein, Type 4 Pilin"/>
    <property type="match status" value="1"/>
</dbReference>
<evidence type="ECO:0000313" key="3">
    <source>
        <dbReference type="Proteomes" id="UP000189674"/>
    </source>
</evidence>
<name>A0A1U9NNI9_9BACT</name>
<keyword evidence="3" id="KW-1185">Reference proteome</keyword>
<dbReference type="InterPro" id="IPR045584">
    <property type="entry name" value="Pilin-like"/>
</dbReference>
<evidence type="ECO:0000256" key="1">
    <source>
        <dbReference type="SAM" id="Phobius"/>
    </source>
</evidence>
<keyword evidence="1" id="KW-0472">Membrane</keyword>
<dbReference type="OrthoDB" id="281797at2"/>
<dbReference type="RefSeq" id="WP_146662990.1">
    <property type="nucleotide sequence ID" value="NZ_CP019791.1"/>
</dbReference>
<dbReference type="SUPFAM" id="SSF54523">
    <property type="entry name" value="Pili subunits"/>
    <property type="match status" value="1"/>
</dbReference>
<dbReference type="InterPro" id="IPR012902">
    <property type="entry name" value="N_methyl_site"/>
</dbReference>
<dbReference type="STRING" id="1936003.STSP2_02493"/>
<evidence type="ECO:0000313" key="2">
    <source>
        <dbReference type="EMBL" id="AQT69304.1"/>
    </source>
</evidence>
<dbReference type="KEGG" id="alus:STSP2_02493"/>
<dbReference type="PANTHER" id="PTHR30093">
    <property type="entry name" value="GENERAL SECRETION PATHWAY PROTEIN G"/>
    <property type="match status" value="1"/>
</dbReference>
<protein>
    <submittedName>
        <fullName evidence="2">Putative major pilin subunit</fullName>
    </submittedName>
</protein>
<reference evidence="3" key="1">
    <citation type="submission" date="2017-02" db="EMBL/GenBank/DDBJ databases">
        <title>Comparative genomics and description of representatives of a novel lineage of planctomycetes thriving in anoxic sediments.</title>
        <authorList>
            <person name="Spring S."/>
            <person name="Bunk B."/>
            <person name="Sproer C."/>
        </authorList>
    </citation>
    <scope>NUCLEOTIDE SEQUENCE [LARGE SCALE GENOMIC DNA]</scope>
    <source>
        <strain evidence="3">ST-NAGAB-D1</strain>
    </source>
</reference>
<feature type="transmembrane region" description="Helical" evidence="1">
    <location>
        <begin position="12"/>
        <end position="33"/>
    </location>
</feature>
<organism evidence="2 3">
    <name type="scientific">Anaerohalosphaera lusitana</name>
    <dbReference type="NCBI Taxonomy" id="1936003"/>
    <lineage>
        <taxon>Bacteria</taxon>
        <taxon>Pseudomonadati</taxon>
        <taxon>Planctomycetota</taxon>
        <taxon>Phycisphaerae</taxon>
        <taxon>Sedimentisphaerales</taxon>
        <taxon>Anaerohalosphaeraceae</taxon>
        <taxon>Anaerohalosphaera</taxon>
    </lineage>
</organism>
<keyword evidence="1" id="KW-0812">Transmembrane</keyword>
<dbReference type="Proteomes" id="UP000189674">
    <property type="component" value="Chromosome"/>
</dbReference>
<dbReference type="AlphaFoldDB" id="A0A1U9NNI9"/>
<proteinExistence type="predicted"/>
<accession>A0A1U9NNI9</accession>
<gene>
    <name evidence="2" type="ORF">STSP2_02493</name>
</gene>